<gene>
    <name evidence="2" type="primary">LOC130459564</name>
</gene>
<organism evidence="1 2">
    <name type="scientific">Spinacia oleracea</name>
    <name type="common">Spinach</name>
    <dbReference type="NCBI Taxonomy" id="3562"/>
    <lineage>
        <taxon>Eukaryota</taxon>
        <taxon>Viridiplantae</taxon>
        <taxon>Streptophyta</taxon>
        <taxon>Embryophyta</taxon>
        <taxon>Tracheophyta</taxon>
        <taxon>Spermatophyta</taxon>
        <taxon>Magnoliopsida</taxon>
        <taxon>eudicotyledons</taxon>
        <taxon>Gunneridae</taxon>
        <taxon>Pentapetalae</taxon>
        <taxon>Caryophyllales</taxon>
        <taxon>Chenopodiaceae</taxon>
        <taxon>Chenopodioideae</taxon>
        <taxon>Anserineae</taxon>
        <taxon>Spinacia</taxon>
    </lineage>
</organism>
<sequence>MCRSRPEARGSPEFVKDESPANGRYHSRFRLEVEERLIILKDELLMEDITVVLDLKLGELLIMLKMKALLMEEDTTVDLLHHERGRDPKQGDGHKSVTWKGCFWRGDDILSKEMILNQYLSSAVFRGEL</sequence>
<reference evidence="2" key="2">
    <citation type="submission" date="2025-08" db="UniProtKB">
        <authorList>
            <consortium name="RefSeq"/>
        </authorList>
    </citation>
    <scope>IDENTIFICATION</scope>
    <source>
        <tissue evidence="2">Leaf</tissue>
    </source>
</reference>
<evidence type="ECO:0000313" key="1">
    <source>
        <dbReference type="Proteomes" id="UP000813463"/>
    </source>
</evidence>
<name>A0ABM3QI02_SPIOL</name>
<dbReference type="RefSeq" id="XP_056682988.1">
    <property type="nucleotide sequence ID" value="XM_056827010.1"/>
</dbReference>
<dbReference type="GeneID" id="130459564"/>
<dbReference type="Proteomes" id="UP000813463">
    <property type="component" value="Chromosome 4"/>
</dbReference>
<accession>A0ABM3QI02</accession>
<proteinExistence type="predicted"/>
<protein>
    <submittedName>
        <fullName evidence="2">Uncharacterized protein</fullName>
    </submittedName>
</protein>
<reference evidence="1" key="1">
    <citation type="journal article" date="2021" name="Nat. Commun.">
        <title>Genomic analyses provide insights into spinach domestication and the genetic basis of agronomic traits.</title>
        <authorList>
            <person name="Cai X."/>
            <person name="Sun X."/>
            <person name="Xu C."/>
            <person name="Sun H."/>
            <person name="Wang X."/>
            <person name="Ge C."/>
            <person name="Zhang Z."/>
            <person name="Wang Q."/>
            <person name="Fei Z."/>
            <person name="Jiao C."/>
            <person name="Wang Q."/>
        </authorList>
    </citation>
    <scope>NUCLEOTIDE SEQUENCE [LARGE SCALE GENOMIC DNA]</scope>
    <source>
        <strain evidence="1">cv. Varoflay</strain>
    </source>
</reference>
<evidence type="ECO:0000313" key="2">
    <source>
        <dbReference type="RefSeq" id="XP_056682988.1"/>
    </source>
</evidence>
<keyword evidence="1" id="KW-1185">Reference proteome</keyword>